<keyword evidence="3" id="KW-1185">Reference proteome</keyword>
<feature type="compositionally biased region" description="Basic and acidic residues" evidence="1">
    <location>
        <begin position="163"/>
        <end position="183"/>
    </location>
</feature>
<sequence>MIYLTLVTLKNSLAAGLQRISDSLFLNDDRALESLPEPYIPSITASDPLATGEESKNTMAGGSKETLREKATKKLNGPDANPSMLGDPVSLKAESSGTIPTPDEAGAGGSSSPSSRSNERNDKQANNHGDRGGETLREKAAKKLKGPDANPSQLGDPISLKNETSDHIPKPDEAGAPRRDSKL</sequence>
<comment type="caution">
    <text evidence="2">The sequence shown here is derived from an EMBL/GenBank/DDBJ whole genome shotgun (WGS) entry which is preliminary data.</text>
</comment>
<feature type="region of interest" description="Disordered" evidence="1">
    <location>
        <begin position="38"/>
        <end position="183"/>
    </location>
</feature>
<dbReference type="EMBL" id="JAPCWZ010000007">
    <property type="protein sequence ID" value="KAK8855828.1"/>
    <property type="molecule type" value="Genomic_DNA"/>
</dbReference>
<dbReference type="Proteomes" id="UP001390339">
    <property type="component" value="Unassembled WGS sequence"/>
</dbReference>
<feature type="compositionally biased region" description="Basic and acidic residues" evidence="1">
    <location>
        <begin position="117"/>
        <end position="141"/>
    </location>
</feature>
<gene>
    <name evidence="2" type="ORF">PGQ11_011740</name>
</gene>
<evidence type="ECO:0000256" key="1">
    <source>
        <dbReference type="SAM" id="MobiDB-lite"/>
    </source>
</evidence>
<proteinExistence type="predicted"/>
<evidence type="ECO:0000313" key="3">
    <source>
        <dbReference type="Proteomes" id="UP001390339"/>
    </source>
</evidence>
<evidence type="ECO:0000313" key="2">
    <source>
        <dbReference type="EMBL" id="KAK8855828.1"/>
    </source>
</evidence>
<organism evidence="2 3">
    <name type="scientific">Apiospora arundinis</name>
    <dbReference type="NCBI Taxonomy" id="335852"/>
    <lineage>
        <taxon>Eukaryota</taxon>
        <taxon>Fungi</taxon>
        <taxon>Dikarya</taxon>
        <taxon>Ascomycota</taxon>
        <taxon>Pezizomycotina</taxon>
        <taxon>Sordariomycetes</taxon>
        <taxon>Xylariomycetidae</taxon>
        <taxon>Amphisphaeriales</taxon>
        <taxon>Apiosporaceae</taxon>
        <taxon>Apiospora</taxon>
    </lineage>
</organism>
<accession>A0ABR2I151</accession>
<name>A0ABR2I151_9PEZI</name>
<reference evidence="2 3" key="1">
    <citation type="journal article" date="2024" name="IMA Fungus">
        <title>Apiospora arundinis, a panoply of carbohydrate-active enzymes and secondary metabolites.</title>
        <authorList>
            <person name="Sorensen T."/>
            <person name="Petersen C."/>
            <person name="Muurmann A.T."/>
            <person name="Christiansen J.V."/>
            <person name="Brundto M.L."/>
            <person name="Overgaard C.K."/>
            <person name="Boysen A.T."/>
            <person name="Wollenberg R.D."/>
            <person name="Larsen T.O."/>
            <person name="Sorensen J.L."/>
            <person name="Nielsen K.L."/>
            <person name="Sondergaard T.E."/>
        </authorList>
    </citation>
    <scope>NUCLEOTIDE SEQUENCE [LARGE SCALE GENOMIC DNA]</scope>
    <source>
        <strain evidence="2 3">AAU 773</strain>
    </source>
</reference>
<feature type="compositionally biased region" description="Low complexity" evidence="1">
    <location>
        <begin position="102"/>
        <end position="116"/>
    </location>
</feature>
<protein>
    <submittedName>
        <fullName evidence="2">Kinetochore protein spc25</fullName>
    </submittedName>
</protein>